<dbReference type="Gene3D" id="3.20.70.20">
    <property type="match status" value="1"/>
</dbReference>
<dbReference type="FunFam" id="3.20.70.20:FF:000009">
    <property type="entry name" value="Ribonucleoside-diphosphate reductase"/>
    <property type="match status" value="1"/>
</dbReference>
<keyword evidence="4" id="KW-0021">Allosteric enzyme</keyword>
<organism evidence="11">
    <name type="scientific">Magallana gigas</name>
    <name type="common">Pacific oyster</name>
    <name type="synonym">Crassostrea gigas</name>
    <dbReference type="NCBI Taxonomy" id="29159"/>
    <lineage>
        <taxon>Eukaryota</taxon>
        <taxon>Metazoa</taxon>
        <taxon>Spiralia</taxon>
        <taxon>Lophotrochozoa</taxon>
        <taxon>Mollusca</taxon>
        <taxon>Bivalvia</taxon>
        <taxon>Autobranchia</taxon>
        <taxon>Pteriomorphia</taxon>
        <taxon>Ostreida</taxon>
        <taxon>Ostreoidea</taxon>
        <taxon>Ostreidae</taxon>
        <taxon>Magallana</taxon>
    </lineage>
</organism>
<dbReference type="PANTHER" id="PTHR11573:SF6">
    <property type="entry name" value="RIBONUCLEOSIDE-DIPHOSPHATE REDUCTASE LARGE SUBUNIT"/>
    <property type="match status" value="1"/>
</dbReference>
<dbReference type="PROSITE" id="PS51161">
    <property type="entry name" value="ATP_CONE"/>
    <property type="match status" value="1"/>
</dbReference>
<evidence type="ECO:0000256" key="10">
    <source>
        <dbReference type="ARBA" id="ARBA00031255"/>
    </source>
</evidence>
<dbReference type="SUPFAM" id="SSF51998">
    <property type="entry name" value="PFL-like glycyl radical enzymes"/>
    <property type="match status" value="1"/>
</dbReference>
<dbReference type="Pfam" id="PF02867">
    <property type="entry name" value="Ribonuc_red_lgC"/>
    <property type="match status" value="1"/>
</dbReference>
<dbReference type="NCBIfam" id="NF005544">
    <property type="entry name" value="PRK07207.1"/>
    <property type="match status" value="1"/>
</dbReference>
<evidence type="ECO:0000256" key="9">
    <source>
        <dbReference type="ARBA" id="ARBA00024942"/>
    </source>
</evidence>
<dbReference type="AlphaFoldDB" id="K1P0H5"/>
<comment type="similarity">
    <text evidence="1">Belongs to the ribonucleoside diphosphate reductase large chain family.</text>
</comment>
<dbReference type="PROSITE" id="PS00089">
    <property type="entry name" value="RIBORED_LARGE"/>
    <property type="match status" value="1"/>
</dbReference>
<keyword evidence="5" id="KW-0547">Nucleotide-binding</keyword>
<reference evidence="11" key="1">
    <citation type="journal article" date="2012" name="Nature">
        <title>The oyster genome reveals stress adaptation and complexity of shell formation.</title>
        <authorList>
            <person name="Zhang G."/>
            <person name="Fang X."/>
            <person name="Guo X."/>
            <person name="Li L."/>
            <person name="Luo R."/>
            <person name="Xu F."/>
            <person name="Yang P."/>
            <person name="Zhang L."/>
            <person name="Wang X."/>
            <person name="Qi H."/>
            <person name="Xiong Z."/>
            <person name="Que H."/>
            <person name="Xie Y."/>
            <person name="Holland P.W."/>
            <person name="Paps J."/>
            <person name="Zhu Y."/>
            <person name="Wu F."/>
            <person name="Chen Y."/>
            <person name="Wang J."/>
            <person name="Peng C."/>
            <person name="Meng J."/>
            <person name="Yang L."/>
            <person name="Liu J."/>
            <person name="Wen B."/>
            <person name="Zhang N."/>
            <person name="Huang Z."/>
            <person name="Zhu Q."/>
            <person name="Feng Y."/>
            <person name="Mount A."/>
            <person name="Hedgecock D."/>
            <person name="Xu Z."/>
            <person name="Liu Y."/>
            <person name="Domazet-Loso T."/>
            <person name="Du Y."/>
            <person name="Sun X."/>
            <person name="Zhang S."/>
            <person name="Liu B."/>
            <person name="Cheng P."/>
            <person name="Jiang X."/>
            <person name="Li J."/>
            <person name="Fan D."/>
            <person name="Wang W."/>
            <person name="Fu W."/>
            <person name="Wang T."/>
            <person name="Wang B."/>
            <person name="Zhang J."/>
            <person name="Peng Z."/>
            <person name="Li Y."/>
            <person name="Li N."/>
            <person name="Wang J."/>
            <person name="Chen M."/>
            <person name="He Y."/>
            <person name="Tan F."/>
            <person name="Song X."/>
            <person name="Zheng Q."/>
            <person name="Huang R."/>
            <person name="Yang H."/>
            <person name="Du X."/>
            <person name="Chen L."/>
            <person name="Yang M."/>
            <person name="Gaffney P.M."/>
            <person name="Wang S."/>
            <person name="Luo L."/>
            <person name="She Z."/>
            <person name="Ming Y."/>
            <person name="Huang W."/>
            <person name="Zhang S."/>
            <person name="Huang B."/>
            <person name="Zhang Y."/>
            <person name="Qu T."/>
            <person name="Ni P."/>
            <person name="Miao G."/>
            <person name="Wang J."/>
            <person name="Wang Q."/>
            <person name="Steinberg C.E."/>
            <person name="Wang H."/>
            <person name="Li N."/>
            <person name="Qian L."/>
            <person name="Zhang G."/>
            <person name="Li Y."/>
            <person name="Yang H."/>
            <person name="Liu X."/>
            <person name="Wang J."/>
            <person name="Yin Y."/>
            <person name="Wang J."/>
        </authorList>
    </citation>
    <scope>NUCLEOTIDE SEQUENCE [LARGE SCALE GENOMIC DNA]</scope>
    <source>
        <strain evidence="11">05x7-T-G4-1.051#20</strain>
    </source>
</reference>
<dbReference type="NCBIfam" id="TIGR02504">
    <property type="entry name" value="NrdJ_Z"/>
    <property type="match status" value="1"/>
</dbReference>
<keyword evidence="6" id="KW-0067">ATP-binding</keyword>
<name>K1P0H5_MAGGI</name>
<dbReference type="InterPro" id="IPR013509">
    <property type="entry name" value="RNR_lsu_N"/>
</dbReference>
<dbReference type="PANTHER" id="PTHR11573">
    <property type="entry name" value="RIBONUCLEOSIDE-DIPHOSPHATE REDUCTASE LARGE CHAIN"/>
    <property type="match status" value="1"/>
</dbReference>
<dbReference type="Pfam" id="PF03477">
    <property type="entry name" value="ATP-cone"/>
    <property type="match status" value="1"/>
</dbReference>
<evidence type="ECO:0000256" key="3">
    <source>
        <dbReference type="ARBA" id="ARBA00019284"/>
    </source>
</evidence>
<dbReference type="InterPro" id="IPR013344">
    <property type="entry name" value="RNR_NrdJ/NrdZ"/>
</dbReference>
<dbReference type="CDD" id="cd01679">
    <property type="entry name" value="RNR_I"/>
    <property type="match status" value="1"/>
</dbReference>
<evidence type="ECO:0000313" key="11">
    <source>
        <dbReference type="EMBL" id="EKC17202.1"/>
    </source>
</evidence>
<dbReference type="EMBL" id="JH823183">
    <property type="protein sequence ID" value="EKC17202.1"/>
    <property type="molecule type" value="Genomic_DNA"/>
</dbReference>
<evidence type="ECO:0000256" key="6">
    <source>
        <dbReference type="ARBA" id="ARBA00022840"/>
    </source>
</evidence>
<gene>
    <name evidence="11" type="ORF">CGI_10001722</name>
</gene>
<evidence type="ECO:0000256" key="2">
    <source>
        <dbReference type="ARBA" id="ARBA00012274"/>
    </source>
</evidence>
<evidence type="ECO:0000256" key="8">
    <source>
        <dbReference type="ARBA" id="ARBA00023116"/>
    </source>
</evidence>
<dbReference type="InParanoid" id="K1P0H5"/>
<evidence type="ECO:0000256" key="1">
    <source>
        <dbReference type="ARBA" id="ARBA00010406"/>
    </source>
</evidence>
<sequence>MCFAYSKQRDTGGSLKVDTLQLKHIRKRDGVVVVFDRVKIENAIKKAFYSQGYSQNGIVVVLCDEVIDQLNKKFNNSEPPSVEQIQDRVEEALMRHGYTEVARAYIIYRDKHRRIRQEKIQETIDRHELTVVGEEDILHFFDKQLMYEKFKKISAGLKNVDSKEVLNLVCKGLYNGVHQKEIDHLTLKEIEYKMEEHYDYGYFGARIVLDQLYKGVLHCSFASQNLEKSYHKRFAEYVHQGVEEEILTEKMRDFDLELLAKALVPERDLLFDYLGVKILYDRYLLKTRNKDEQKKLIFELPQWMWMRVAMGLAMEEEDKNARALEFYNVLSNHYLISSTPTLFNSGTRFMQLSSCYINLVGDSLSEIFKNFSDDAQLSKWAGGIGTDWTGVRATGSVIKGTNGASSGIIPFIKIFNDIAIAVNQGGKRRGAMAAYLENWHLDTEEFLELKKNTGDERRRAHDIHPAIFVSDLFMKRVEEDGQWMLFSPDDARFLHENYGKFFEEKYLELEKNPPINHKVVRAKDLWRKMLTMLYETGHPWITFKDAINVRSPQDHVGMVHSSNLCTEITLNTSTEETAVCNLASLNLSRMVRDGKLDEKLMETTIATGMRMLDCVIDINFYPTEEARRANVRHRPVGLGVMGYHDALFKLGIPYSSDKQVDFADHTMEIISYHAILTSSKLAKEKGAYSTYEGSKWSKGILPLDTLDLLEENRGQKIEINRAYRMDWDKVRRHIAKHGMRNSNCMAIAPTATIANIAGVVPCVEPIYKNIYMKENLSGNFFIINNYLIDRLKEINVWNRNIIDEIKLADGSIMNIKEIPDHLKNEFREVFEIDQKWIIKAAAARSKWIDQSASTNLFIDTRSGKEISDIYFLAWKMGMKTTYYLRSRAVSQITKTVGEGVDERQSDILLEKEEELLTDEQREKNERPFNLNGAVPLTKVRQQSKSCLLSDPDCEACQ</sequence>
<dbReference type="GO" id="GO:0009263">
    <property type="term" value="P:deoxyribonucleotide biosynthetic process"/>
    <property type="evidence" value="ECO:0007669"/>
    <property type="project" value="UniProtKB-KW"/>
</dbReference>
<dbReference type="InterPro" id="IPR000788">
    <property type="entry name" value="RNR_lg_C"/>
</dbReference>
<dbReference type="NCBIfam" id="TIGR02506">
    <property type="entry name" value="NrdE_NrdA"/>
    <property type="match status" value="1"/>
</dbReference>
<dbReference type="PRINTS" id="PR01183">
    <property type="entry name" value="RIBORDTASEM1"/>
</dbReference>
<evidence type="ECO:0000256" key="5">
    <source>
        <dbReference type="ARBA" id="ARBA00022741"/>
    </source>
</evidence>
<dbReference type="InterPro" id="IPR039718">
    <property type="entry name" value="Rrm1"/>
</dbReference>
<evidence type="ECO:0000256" key="4">
    <source>
        <dbReference type="ARBA" id="ARBA00022533"/>
    </source>
</evidence>
<dbReference type="GO" id="GO:0005524">
    <property type="term" value="F:ATP binding"/>
    <property type="evidence" value="ECO:0007669"/>
    <property type="project" value="UniProtKB-UniRule"/>
</dbReference>
<keyword evidence="7" id="KW-0560">Oxidoreductase</keyword>
<dbReference type="GO" id="GO:0005971">
    <property type="term" value="C:ribonucleoside-diphosphate reductase complex"/>
    <property type="evidence" value="ECO:0007669"/>
    <property type="project" value="TreeGrafter"/>
</dbReference>
<dbReference type="GO" id="GO:0004748">
    <property type="term" value="F:ribonucleoside-diphosphate reductase activity, thioredoxin disulfide as acceptor"/>
    <property type="evidence" value="ECO:0007669"/>
    <property type="project" value="UniProtKB-EC"/>
</dbReference>
<dbReference type="SUPFAM" id="SSF48168">
    <property type="entry name" value="R1 subunit of ribonucleotide reductase, N-terminal domain"/>
    <property type="match status" value="1"/>
</dbReference>
<accession>K1P0H5</accession>
<dbReference type="UniPathway" id="UPA00326"/>
<proteinExistence type="inferred from homology"/>
<dbReference type="Pfam" id="PF00317">
    <property type="entry name" value="Ribonuc_red_lgN"/>
    <property type="match status" value="1"/>
</dbReference>
<dbReference type="GO" id="GO:0031419">
    <property type="term" value="F:cobalamin binding"/>
    <property type="evidence" value="ECO:0007669"/>
    <property type="project" value="InterPro"/>
</dbReference>
<protein>
    <recommendedName>
        <fullName evidence="3">Ribonucleoside-diphosphate reductase large subunit</fullName>
        <ecNumber evidence="2">1.17.4.1</ecNumber>
    </recommendedName>
    <alternativeName>
        <fullName evidence="10">Ribonucleotide reductase large subunit</fullName>
    </alternativeName>
</protein>
<dbReference type="InterPro" id="IPR005144">
    <property type="entry name" value="ATP-cone_dom"/>
</dbReference>
<comment type="function">
    <text evidence="9">Provides the precursors necessary for DNA synthesis. Catalyzes the biosynthesis of deoxyribonucleotides from the corresponding ribonucleotides.</text>
</comment>
<keyword evidence="8" id="KW-0215">Deoxyribonucleotide synthesis</keyword>
<evidence type="ECO:0000256" key="7">
    <source>
        <dbReference type="ARBA" id="ARBA00023002"/>
    </source>
</evidence>
<dbReference type="HOGENOM" id="CLU_000404_3_0_1"/>
<dbReference type="InterPro" id="IPR013346">
    <property type="entry name" value="NrdE_NrdA_C"/>
</dbReference>
<dbReference type="InterPro" id="IPR008926">
    <property type="entry name" value="RNR_R1-su_N"/>
</dbReference>
<dbReference type="EC" id="1.17.4.1" evidence="2"/>